<organism evidence="1 2">
    <name type="scientific">Hyalangium rubrum</name>
    <dbReference type="NCBI Taxonomy" id="3103134"/>
    <lineage>
        <taxon>Bacteria</taxon>
        <taxon>Pseudomonadati</taxon>
        <taxon>Myxococcota</taxon>
        <taxon>Myxococcia</taxon>
        <taxon>Myxococcales</taxon>
        <taxon>Cystobacterineae</taxon>
        <taxon>Archangiaceae</taxon>
        <taxon>Hyalangium</taxon>
    </lineage>
</organism>
<dbReference type="Proteomes" id="UP001291309">
    <property type="component" value="Unassembled WGS sequence"/>
</dbReference>
<comment type="caution">
    <text evidence="1">The sequence shown here is derived from an EMBL/GenBank/DDBJ whole genome shotgun (WGS) entry which is preliminary data.</text>
</comment>
<evidence type="ECO:0008006" key="3">
    <source>
        <dbReference type="Google" id="ProtNLM"/>
    </source>
</evidence>
<accession>A0ABU5HFR3</accession>
<keyword evidence="2" id="KW-1185">Reference proteome</keyword>
<dbReference type="PROSITE" id="PS51257">
    <property type="entry name" value="PROKAR_LIPOPROTEIN"/>
    <property type="match status" value="1"/>
</dbReference>
<evidence type="ECO:0000313" key="1">
    <source>
        <dbReference type="EMBL" id="MDY7231642.1"/>
    </source>
</evidence>
<protein>
    <recommendedName>
        <fullName evidence="3">Lipoprotein</fullName>
    </recommendedName>
</protein>
<gene>
    <name evidence="1" type="ORF">SYV04_34960</name>
</gene>
<sequence length="255" mass="26718">MARHPGVLLIAVLALAGGCKKPSDKPIAGLHSAGAPVLLIQEKEKTPIPVGSHLRAQDQIVATGPALLEYFGGGMRFLESGDELEVGDVNEAKLVGSNIPSHQWVEGQVQEAPPAQRIVAARYTNVAATPTLAGGGQLTNADYFKAFFAPGGMENLMSGPRGEGPSKKLPAPPFRPKVPFIHAGALGEGGFVAEVTDGFAVAETDDLATAVLLEDRQVPLGRTGRLIVPRGAEVVLKTPEGKEVELEGPADLRFR</sequence>
<proteinExistence type="predicted"/>
<dbReference type="EMBL" id="JAXIVS010000015">
    <property type="protein sequence ID" value="MDY7231642.1"/>
    <property type="molecule type" value="Genomic_DNA"/>
</dbReference>
<dbReference type="RefSeq" id="WP_321550349.1">
    <property type="nucleotide sequence ID" value="NZ_JAXIVS010000015.1"/>
</dbReference>
<evidence type="ECO:0000313" key="2">
    <source>
        <dbReference type="Proteomes" id="UP001291309"/>
    </source>
</evidence>
<reference evidence="1 2" key="1">
    <citation type="submission" date="2023-12" db="EMBL/GenBank/DDBJ databases">
        <title>the genome sequence of Hyalangium sp. s54d21.</title>
        <authorList>
            <person name="Zhang X."/>
        </authorList>
    </citation>
    <scope>NUCLEOTIDE SEQUENCE [LARGE SCALE GENOMIC DNA]</scope>
    <source>
        <strain evidence="2">s54d21</strain>
    </source>
</reference>
<name>A0ABU5HFR3_9BACT</name>